<sequence length="58" mass="6339">MRDPLADRLIQEPRIRRIVRRTPAAPAAPAGPAVPAPRREEPDVPAPRSPGHEERSSA</sequence>
<comment type="caution">
    <text evidence="2">The sequence shown here is derived from an EMBL/GenBank/DDBJ whole genome shotgun (WGS) entry which is preliminary data.</text>
</comment>
<organism evidence="2 3">
    <name type="scientific">Actinomycetospora lemnae</name>
    <dbReference type="NCBI Taxonomy" id="3019891"/>
    <lineage>
        <taxon>Bacteria</taxon>
        <taxon>Bacillati</taxon>
        <taxon>Actinomycetota</taxon>
        <taxon>Actinomycetes</taxon>
        <taxon>Pseudonocardiales</taxon>
        <taxon>Pseudonocardiaceae</taxon>
        <taxon>Actinomycetospora</taxon>
    </lineage>
</organism>
<dbReference type="EMBL" id="JAQZAO010000011">
    <property type="protein sequence ID" value="MDD7968278.1"/>
    <property type="molecule type" value="Genomic_DNA"/>
</dbReference>
<gene>
    <name evidence="2" type="ORF">PGB27_23285</name>
</gene>
<evidence type="ECO:0000313" key="2">
    <source>
        <dbReference type="EMBL" id="MDD7968278.1"/>
    </source>
</evidence>
<protein>
    <submittedName>
        <fullName evidence="2">Uncharacterized protein</fullName>
    </submittedName>
</protein>
<evidence type="ECO:0000256" key="1">
    <source>
        <dbReference type="SAM" id="MobiDB-lite"/>
    </source>
</evidence>
<evidence type="ECO:0000313" key="3">
    <source>
        <dbReference type="Proteomes" id="UP001300763"/>
    </source>
</evidence>
<feature type="region of interest" description="Disordered" evidence="1">
    <location>
        <begin position="1"/>
        <end position="58"/>
    </location>
</feature>
<reference evidence="2 3" key="1">
    <citation type="submission" date="2023-02" db="EMBL/GenBank/DDBJ databases">
        <title>Genome sequencing required for Actinomycetospora new species description.</title>
        <authorList>
            <person name="Saimee Y."/>
            <person name="Duangmal K."/>
        </authorList>
    </citation>
    <scope>NUCLEOTIDE SEQUENCE [LARGE SCALE GENOMIC DNA]</scope>
    <source>
        <strain evidence="2 3">DW7H6</strain>
    </source>
</reference>
<name>A0ABT5SZH3_9PSEU</name>
<proteinExistence type="predicted"/>
<dbReference type="RefSeq" id="WP_274202805.1">
    <property type="nucleotide sequence ID" value="NZ_JAQZAO010000011.1"/>
</dbReference>
<feature type="compositionally biased region" description="Basic and acidic residues" evidence="1">
    <location>
        <begin position="1"/>
        <end position="15"/>
    </location>
</feature>
<keyword evidence="3" id="KW-1185">Reference proteome</keyword>
<accession>A0ABT5SZH3</accession>
<feature type="compositionally biased region" description="Low complexity" evidence="1">
    <location>
        <begin position="21"/>
        <end position="33"/>
    </location>
</feature>
<dbReference type="Proteomes" id="UP001300763">
    <property type="component" value="Unassembled WGS sequence"/>
</dbReference>